<sequence length="1015" mass="111516">MSSQGDAERADGRRGSRISRASLKEDWATLDEYGKLVKYVSTYRDPGATADDTASVEEQRVWYAPWKKRKVHVRQVDDRGPRFPDEWLITDIREGLSSEEVNTRRRRSGWNELVSEKENPIAKILSYFQGPILYVMELAVLLAAGLEDWVDFGVIIGILCLNAAVGWYQEKQAADVVASLKGDIAMRAIVVRDNSQQECLARELVPGDVIIVGEGQVVPADANIICDFKDPNGWEEFNQLQEQGMLGGGSESDDEEDESKKNAEENAHAGSAGDAQDEKGEENLQQKTRKRGYPILACDHSAITGESLAVDRYMGDVIYYTTGCKRGKAYAVVQTPAKTSFVGRTASMVQSAKGAGHFEVVMDNIGTSLLILVMAWILAAWIGGFFRHIPIASPGQQTLLHYTLSLLIIGVPVGLPVVTTTTMAVGAAYLAKKKAIVQKLTAIESLAGVDILCSDKTGTLTANKLSIRDPYVAEGVDVDWLFAVAALASSHNTESLDPIDKVTVLSLRQYPRAREILRRGWTTENFTPFDPVSKRIVTVATCEGTRYTCTKGAPKAVLQLTNCSNEVANVYKAKAQEFAHRGFRSLGVAVQKEGEDWTLLGMLPMFDPPREDTAQTISEAQNLGISVKMLTGDAIAIAKETCKMLALGTKVYNSDKLIHGGLSGAMAGDLVEKADGFAEVFPEHKYQVVQMLQERGHLTAMTGDGVNDAPSLKKADCGIAVEGASEAAQSASDIVFLEPGLSTIIDSIKVARQIFHRMKAYIQYRIALCLHLEIYLVTAMIILNESIRVELVVFLALFADLATVAVAYDNASFELRPVEWQLPKIWFISSLLGVLLALGTWVVRGSMFLPNGGVIQNWGSIQEVVFLEVALTENWLIFVTRGIDAWPSLQLVSAILGVDVLATIFCLFGWFSNQDMKTHPADQLVETTNGWTDIVTVVRVWGYSLGVEIVIALVYFILNKIQWLDDLGRAKRSKGDIKIENLLGHLSRLTVEYEEPGKPVGRFFLAASKEEEDVE</sequence>
<gene>
    <name evidence="13" type="ORF">N7532_006619</name>
</gene>
<feature type="domain" description="Cation-transporting P-type ATPase N-terminal" evidence="12">
    <location>
        <begin position="79"/>
        <end position="148"/>
    </location>
</feature>
<dbReference type="InterPro" id="IPR004014">
    <property type="entry name" value="ATPase_P-typ_cation-transptr_N"/>
</dbReference>
<dbReference type="InterPro" id="IPR018303">
    <property type="entry name" value="ATPase_P-typ_P_site"/>
</dbReference>
<dbReference type="PRINTS" id="PR00120">
    <property type="entry name" value="HATPASE"/>
</dbReference>
<dbReference type="PANTHER" id="PTHR42861">
    <property type="entry name" value="CALCIUM-TRANSPORTING ATPASE"/>
    <property type="match status" value="1"/>
</dbReference>
<dbReference type="Gene3D" id="2.70.150.10">
    <property type="entry name" value="Calcium-transporting ATPase, cytoplasmic transduction domain A"/>
    <property type="match status" value="2"/>
</dbReference>
<dbReference type="GO" id="GO:0016887">
    <property type="term" value="F:ATP hydrolysis activity"/>
    <property type="evidence" value="ECO:0007669"/>
    <property type="project" value="InterPro"/>
</dbReference>
<feature type="transmembrane region" description="Helical" evidence="10">
    <location>
        <begin position="789"/>
        <end position="813"/>
    </location>
</feature>
<keyword evidence="10" id="KW-0375">Hydrogen ion transport</keyword>
<comment type="caution">
    <text evidence="13">The sequence shown here is derived from an EMBL/GenBank/DDBJ whole genome shotgun (WGS) entry which is preliminary data.</text>
</comment>
<reference evidence="13" key="2">
    <citation type="journal article" date="2023" name="IMA Fungus">
        <title>Comparative genomic study of the Penicillium genus elucidates a diverse pangenome and 15 lateral gene transfer events.</title>
        <authorList>
            <person name="Petersen C."/>
            <person name="Sorensen T."/>
            <person name="Nielsen M.R."/>
            <person name="Sondergaard T.E."/>
            <person name="Sorensen J.L."/>
            <person name="Fitzpatrick D.A."/>
            <person name="Frisvad J.C."/>
            <person name="Nielsen K.L."/>
        </authorList>
    </citation>
    <scope>NUCLEOTIDE SEQUENCE</scope>
    <source>
        <strain evidence="13">IBT 30761</strain>
    </source>
</reference>
<keyword evidence="10" id="KW-0813">Transport</keyword>
<evidence type="ECO:0000256" key="2">
    <source>
        <dbReference type="ARBA" id="ARBA00004141"/>
    </source>
</evidence>
<dbReference type="InterPro" id="IPR023298">
    <property type="entry name" value="ATPase_P-typ_TM_dom_sf"/>
</dbReference>
<dbReference type="FunFam" id="2.70.150.10:FF:000030">
    <property type="entry name" value="Plasma membrane ATPase"/>
    <property type="match status" value="1"/>
</dbReference>
<dbReference type="GO" id="GO:0120029">
    <property type="term" value="P:proton export across plasma membrane"/>
    <property type="evidence" value="ECO:0007669"/>
    <property type="project" value="UniProtKB-UniRule"/>
</dbReference>
<feature type="transmembrane region" description="Helical" evidence="10">
    <location>
        <begin position="825"/>
        <end position="843"/>
    </location>
</feature>
<proteinExistence type="inferred from homology"/>
<feature type="transmembrane region" description="Helical" evidence="10">
    <location>
        <begin position="149"/>
        <end position="168"/>
    </location>
</feature>
<evidence type="ECO:0000256" key="9">
    <source>
        <dbReference type="ARBA" id="ARBA00023136"/>
    </source>
</evidence>
<evidence type="ECO:0000256" key="5">
    <source>
        <dbReference type="ARBA" id="ARBA00022741"/>
    </source>
</evidence>
<keyword evidence="9 10" id="KW-0472">Membrane</keyword>
<dbReference type="Gene3D" id="3.40.1110.10">
    <property type="entry name" value="Calcium-transporting ATPase, cytoplasmic domain N"/>
    <property type="match status" value="1"/>
</dbReference>
<keyword evidence="14" id="KW-1185">Reference proteome</keyword>
<dbReference type="InterPro" id="IPR001757">
    <property type="entry name" value="P_typ_ATPase"/>
</dbReference>
<dbReference type="InterPro" id="IPR023299">
    <property type="entry name" value="ATPase_P-typ_cyto_dom_N"/>
</dbReference>
<feature type="transmembrane region" description="Helical" evidence="10">
    <location>
        <begin position="891"/>
        <end position="911"/>
    </location>
</feature>
<feature type="transmembrane region" description="Helical" evidence="10">
    <location>
        <begin position="406"/>
        <end position="431"/>
    </location>
</feature>
<evidence type="ECO:0000256" key="4">
    <source>
        <dbReference type="ARBA" id="ARBA00022692"/>
    </source>
</evidence>
<evidence type="ECO:0000259" key="12">
    <source>
        <dbReference type="SMART" id="SM00831"/>
    </source>
</evidence>
<dbReference type="Proteomes" id="UP001149074">
    <property type="component" value="Unassembled WGS sequence"/>
</dbReference>
<dbReference type="InterPro" id="IPR036412">
    <property type="entry name" value="HAD-like_sf"/>
</dbReference>
<comment type="subcellular location">
    <subcellularLocation>
        <location evidence="10">Cell membrane</location>
        <topology evidence="10">Multi-pass membrane protein</topology>
    </subcellularLocation>
    <subcellularLocation>
        <location evidence="2">Membrane</location>
        <topology evidence="2">Multi-pass membrane protein</topology>
    </subcellularLocation>
</comment>
<keyword evidence="10" id="KW-0406">Ion transport</keyword>
<keyword evidence="5 10" id="KW-0547">Nucleotide-binding</keyword>
<dbReference type="FunFam" id="3.40.50.1000:FF:000008">
    <property type="entry name" value="Plasma membrane ATPase"/>
    <property type="match status" value="1"/>
</dbReference>
<dbReference type="SFLD" id="SFLDS00003">
    <property type="entry name" value="Haloacid_Dehalogenase"/>
    <property type="match status" value="1"/>
</dbReference>
<feature type="transmembrane region" description="Helical" evidence="10">
    <location>
        <begin position="940"/>
        <end position="958"/>
    </location>
</feature>
<dbReference type="SUPFAM" id="SSF56784">
    <property type="entry name" value="HAD-like"/>
    <property type="match status" value="1"/>
</dbReference>
<dbReference type="GeneID" id="81358092"/>
<keyword evidence="10" id="KW-0460">Magnesium</keyword>
<dbReference type="OrthoDB" id="116380at2759"/>
<dbReference type="NCBIfam" id="TIGR01494">
    <property type="entry name" value="ATPase_P-type"/>
    <property type="match status" value="2"/>
</dbReference>
<dbReference type="EMBL" id="JAPQKI010000005">
    <property type="protein sequence ID" value="KAJ5099618.1"/>
    <property type="molecule type" value="Genomic_DNA"/>
</dbReference>
<dbReference type="GO" id="GO:0005886">
    <property type="term" value="C:plasma membrane"/>
    <property type="evidence" value="ECO:0007669"/>
    <property type="project" value="UniProtKB-SubCell"/>
</dbReference>
<dbReference type="NCBIfam" id="TIGR01647">
    <property type="entry name" value="ATPase-IIIA_H"/>
    <property type="match status" value="1"/>
</dbReference>
<dbReference type="InterPro" id="IPR044492">
    <property type="entry name" value="P_typ_ATPase_HD_dom"/>
</dbReference>
<organism evidence="13 14">
    <name type="scientific">Penicillium argentinense</name>
    <dbReference type="NCBI Taxonomy" id="1131581"/>
    <lineage>
        <taxon>Eukaryota</taxon>
        <taxon>Fungi</taxon>
        <taxon>Dikarya</taxon>
        <taxon>Ascomycota</taxon>
        <taxon>Pezizomycotina</taxon>
        <taxon>Eurotiomycetes</taxon>
        <taxon>Eurotiomycetidae</taxon>
        <taxon>Eurotiales</taxon>
        <taxon>Aspergillaceae</taxon>
        <taxon>Penicillium</taxon>
    </lineage>
</organism>
<dbReference type="InterPro" id="IPR006534">
    <property type="entry name" value="P-type_ATPase_IIIA"/>
</dbReference>
<evidence type="ECO:0000256" key="3">
    <source>
        <dbReference type="ARBA" id="ARBA00008804"/>
    </source>
</evidence>
<dbReference type="Pfam" id="PF00122">
    <property type="entry name" value="E1-E2_ATPase"/>
    <property type="match status" value="2"/>
</dbReference>
<feature type="transmembrane region" description="Helical" evidence="10">
    <location>
        <begin position="124"/>
        <end position="143"/>
    </location>
</feature>
<feature type="compositionally biased region" description="Basic and acidic residues" evidence="11">
    <location>
        <begin position="258"/>
        <end position="267"/>
    </location>
</feature>
<evidence type="ECO:0000256" key="10">
    <source>
        <dbReference type="RuleBase" id="RU362083"/>
    </source>
</evidence>
<feature type="region of interest" description="Disordered" evidence="11">
    <location>
        <begin position="244"/>
        <end position="286"/>
    </location>
</feature>
<keyword evidence="7 10" id="KW-1278">Translocase</keyword>
<dbReference type="PROSITE" id="PS00154">
    <property type="entry name" value="ATPASE_E1_E2"/>
    <property type="match status" value="1"/>
</dbReference>
<dbReference type="SFLD" id="SFLDF00027">
    <property type="entry name" value="p-type_atpase"/>
    <property type="match status" value="1"/>
</dbReference>
<dbReference type="InterPro" id="IPR023214">
    <property type="entry name" value="HAD_sf"/>
</dbReference>
<feature type="transmembrane region" description="Helical" evidence="10">
    <location>
        <begin position="369"/>
        <end position="386"/>
    </location>
</feature>
<comment type="catalytic activity">
    <reaction evidence="10">
        <text>ATP + H2O + H(+)(in) = ADP + phosphate + 2 H(+)(out)</text>
        <dbReference type="Rhea" id="RHEA:20852"/>
        <dbReference type="ChEBI" id="CHEBI:15377"/>
        <dbReference type="ChEBI" id="CHEBI:15378"/>
        <dbReference type="ChEBI" id="CHEBI:30616"/>
        <dbReference type="ChEBI" id="CHEBI:43474"/>
        <dbReference type="ChEBI" id="CHEBI:456216"/>
        <dbReference type="EC" id="7.1.2.1"/>
    </reaction>
</comment>
<comment type="similarity">
    <text evidence="3 10">Belongs to the cation transport ATPase (P-type) (TC 3.A.3) family. Type IIIA subfamily.</text>
</comment>
<dbReference type="FunFam" id="1.20.1110.10:FF:000021">
    <property type="entry name" value="Plasma membrane ATPase"/>
    <property type="match status" value="1"/>
</dbReference>
<evidence type="ECO:0000256" key="7">
    <source>
        <dbReference type="ARBA" id="ARBA00022967"/>
    </source>
</evidence>
<dbReference type="InterPro" id="IPR008250">
    <property type="entry name" value="ATPase_P-typ_transduc_dom_A_sf"/>
</dbReference>
<name>A0A9W9FG83_9EURO</name>
<keyword evidence="8 10" id="KW-1133">Transmembrane helix</keyword>
<reference evidence="13" key="1">
    <citation type="submission" date="2022-11" db="EMBL/GenBank/DDBJ databases">
        <authorList>
            <person name="Petersen C."/>
        </authorList>
    </citation>
    <scope>NUCLEOTIDE SEQUENCE</scope>
    <source>
        <strain evidence="13">IBT 30761</strain>
    </source>
</reference>
<dbReference type="FunFam" id="3.40.1110.10:FF:000005">
    <property type="entry name" value="Plasma membrane ATPase"/>
    <property type="match status" value="1"/>
</dbReference>
<dbReference type="SUPFAM" id="SSF81665">
    <property type="entry name" value="Calcium ATPase, transmembrane domain M"/>
    <property type="match status" value="1"/>
</dbReference>
<evidence type="ECO:0000313" key="14">
    <source>
        <dbReference type="Proteomes" id="UP001149074"/>
    </source>
</evidence>
<evidence type="ECO:0000256" key="8">
    <source>
        <dbReference type="ARBA" id="ARBA00022989"/>
    </source>
</evidence>
<feature type="transmembrane region" description="Helical" evidence="10">
    <location>
        <begin position="762"/>
        <end position="783"/>
    </location>
</feature>
<dbReference type="EC" id="7.1.2.1" evidence="10"/>
<comment type="function">
    <text evidence="1">The plasma membrane ATPase of plants and fungi is a hydrogen ion pump. The proton gradient it generates drives the active transport of nutrients by H(+)-symport. The resulting external acidification and/or internal alkinization may mediate growth responses.</text>
</comment>
<dbReference type="GO" id="GO:0008553">
    <property type="term" value="F:P-type proton-exporting transporter activity"/>
    <property type="evidence" value="ECO:0007669"/>
    <property type="project" value="UniProtKB-UniRule"/>
</dbReference>
<evidence type="ECO:0000256" key="11">
    <source>
        <dbReference type="SAM" id="MobiDB-lite"/>
    </source>
</evidence>
<evidence type="ECO:0000313" key="13">
    <source>
        <dbReference type="EMBL" id="KAJ5099618.1"/>
    </source>
</evidence>
<evidence type="ECO:0000256" key="6">
    <source>
        <dbReference type="ARBA" id="ARBA00022840"/>
    </source>
</evidence>
<dbReference type="SMART" id="SM00831">
    <property type="entry name" value="Cation_ATPase_N"/>
    <property type="match status" value="1"/>
</dbReference>
<dbReference type="InterPro" id="IPR059000">
    <property type="entry name" value="ATPase_P-type_domA"/>
</dbReference>
<protein>
    <recommendedName>
        <fullName evidence="10">Plasma membrane ATPase</fullName>
        <ecNumber evidence="10">7.1.2.1</ecNumber>
    </recommendedName>
</protein>
<dbReference type="RefSeq" id="XP_056475272.1">
    <property type="nucleotide sequence ID" value="XM_056619113.1"/>
</dbReference>
<dbReference type="Pfam" id="PF00702">
    <property type="entry name" value="Hydrolase"/>
    <property type="match status" value="1"/>
</dbReference>
<evidence type="ECO:0000256" key="1">
    <source>
        <dbReference type="ARBA" id="ARBA00003417"/>
    </source>
</evidence>
<dbReference type="PRINTS" id="PR00119">
    <property type="entry name" value="CATATPASE"/>
</dbReference>
<keyword evidence="4 10" id="KW-0812">Transmembrane</keyword>
<dbReference type="Pfam" id="PF00690">
    <property type="entry name" value="Cation_ATPase_N"/>
    <property type="match status" value="1"/>
</dbReference>
<dbReference type="AlphaFoldDB" id="A0A9W9FG83"/>
<dbReference type="Gene3D" id="3.40.50.1000">
    <property type="entry name" value="HAD superfamily/HAD-like"/>
    <property type="match status" value="1"/>
</dbReference>
<dbReference type="SUPFAM" id="SSF81653">
    <property type="entry name" value="Calcium ATPase, transduction domain A"/>
    <property type="match status" value="2"/>
</dbReference>
<keyword evidence="6 10" id="KW-0067">ATP-binding</keyword>
<dbReference type="Gene3D" id="1.20.1110.10">
    <property type="entry name" value="Calcium-transporting ATPase, transmembrane domain"/>
    <property type="match status" value="2"/>
</dbReference>
<dbReference type="GO" id="GO:0005524">
    <property type="term" value="F:ATP binding"/>
    <property type="evidence" value="ECO:0007669"/>
    <property type="project" value="UniProtKB-UniRule"/>
</dbReference>
<dbReference type="SFLD" id="SFLDG00002">
    <property type="entry name" value="C1.7:_P-type_atpase_like"/>
    <property type="match status" value="1"/>
</dbReference>
<accession>A0A9W9FG83</accession>